<evidence type="ECO:0000313" key="1">
    <source>
        <dbReference type="EMBL" id="OAQ27471.1"/>
    </source>
</evidence>
<dbReference type="AlphaFoldDB" id="A0A197JSP6"/>
<dbReference type="Proteomes" id="UP000078512">
    <property type="component" value="Unassembled WGS sequence"/>
</dbReference>
<sequence>MAYNRRRTFQFPLQVDLPPAPLPATVTSFPAPLVDQAPPPPPALPPIKEAGDVHLQAQLYAVQLQLQVLAINAAQQGYPDENEDEDDNMMLIDDVNCVSKDGK</sequence>
<accession>A0A197JSP6</accession>
<dbReference type="EMBL" id="KV442057">
    <property type="protein sequence ID" value="OAQ27471.1"/>
    <property type="molecule type" value="Genomic_DNA"/>
</dbReference>
<proteinExistence type="predicted"/>
<organism evidence="1 2">
    <name type="scientific">Linnemannia elongata AG-77</name>
    <dbReference type="NCBI Taxonomy" id="1314771"/>
    <lineage>
        <taxon>Eukaryota</taxon>
        <taxon>Fungi</taxon>
        <taxon>Fungi incertae sedis</taxon>
        <taxon>Mucoromycota</taxon>
        <taxon>Mortierellomycotina</taxon>
        <taxon>Mortierellomycetes</taxon>
        <taxon>Mortierellales</taxon>
        <taxon>Mortierellaceae</taxon>
        <taxon>Linnemannia</taxon>
    </lineage>
</organism>
<reference evidence="1 2" key="1">
    <citation type="submission" date="2016-05" db="EMBL/GenBank/DDBJ databases">
        <title>Genome sequencing reveals origins of a unique bacterial endosymbiosis in the earliest lineages of terrestrial Fungi.</title>
        <authorList>
            <consortium name="DOE Joint Genome Institute"/>
            <person name="Uehling J."/>
            <person name="Gryganskyi A."/>
            <person name="Hameed K."/>
            <person name="Tschaplinski T."/>
            <person name="Misztal P."/>
            <person name="Wu S."/>
            <person name="Desiro A."/>
            <person name="Vande Pol N."/>
            <person name="Du Z.-Y."/>
            <person name="Zienkiewicz A."/>
            <person name="Zienkiewicz K."/>
            <person name="Morin E."/>
            <person name="Tisserant E."/>
            <person name="Splivallo R."/>
            <person name="Hainaut M."/>
            <person name="Henrissat B."/>
            <person name="Ohm R."/>
            <person name="Kuo A."/>
            <person name="Yan J."/>
            <person name="Lipzen A."/>
            <person name="Nolan M."/>
            <person name="Labutti K."/>
            <person name="Barry K."/>
            <person name="Goldstein A."/>
            <person name="Labbe J."/>
            <person name="Schadt C."/>
            <person name="Tuskan G."/>
            <person name="Grigoriev I."/>
            <person name="Martin F."/>
            <person name="Vilgalys R."/>
            <person name="Bonito G."/>
        </authorList>
    </citation>
    <scope>NUCLEOTIDE SEQUENCE [LARGE SCALE GENOMIC DNA]</scope>
    <source>
        <strain evidence="1 2">AG-77</strain>
    </source>
</reference>
<name>A0A197JSP6_9FUNG</name>
<evidence type="ECO:0000313" key="2">
    <source>
        <dbReference type="Proteomes" id="UP000078512"/>
    </source>
</evidence>
<gene>
    <name evidence="1" type="ORF">K457DRAFT_127605</name>
</gene>
<protein>
    <submittedName>
        <fullName evidence="1">Uncharacterized protein</fullName>
    </submittedName>
</protein>
<keyword evidence="2" id="KW-1185">Reference proteome</keyword>